<dbReference type="PANTHER" id="PTHR30258">
    <property type="entry name" value="TYPE II SECRETION SYSTEM PROTEIN GSPE-RELATED"/>
    <property type="match status" value="1"/>
</dbReference>
<evidence type="ECO:0000256" key="3">
    <source>
        <dbReference type="ARBA" id="ARBA00022490"/>
    </source>
</evidence>
<dbReference type="Pfam" id="PF05157">
    <property type="entry name" value="MshEN"/>
    <property type="match status" value="1"/>
</dbReference>
<evidence type="ECO:0000259" key="7">
    <source>
        <dbReference type="PROSITE" id="PS00662"/>
    </source>
</evidence>
<evidence type="ECO:0000256" key="4">
    <source>
        <dbReference type="ARBA" id="ARBA00022741"/>
    </source>
</evidence>
<comment type="similarity">
    <text evidence="2">Belongs to the GSP E family.</text>
</comment>
<dbReference type="InterPro" id="IPR001482">
    <property type="entry name" value="T2SS/T4SS_dom"/>
</dbReference>
<dbReference type="InterPro" id="IPR007831">
    <property type="entry name" value="T2SS_GspE_N"/>
</dbReference>
<dbReference type="Gene3D" id="3.30.300.160">
    <property type="entry name" value="Type II secretion system, protein E, N-terminal domain"/>
    <property type="match status" value="1"/>
</dbReference>
<comment type="subcellular location">
    <subcellularLocation>
        <location evidence="1">Cytoplasm</location>
    </subcellularLocation>
</comment>
<protein>
    <submittedName>
        <fullName evidence="8">Type IV-A pilus assembly ATPase PilB</fullName>
    </submittedName>
</protein>
<dbReference type="EMBL" id="JARWAK010000002">
    <property type="protein sequence ID" value="MDR5865955.1"/>
    <property type="molecule type" value="Genomic_DNA"/>
</dbReference>
<name>A0ABU1FZ57_9GAMM</name>
<dbReference type="InterPro" id="IPR027417">
    <property type="entry name" value="P-loop_NTPase"/>
</dbReference>
<dbReference type="Proteomes" id="UP001264519">
    <property type="component" value="Unassembled WGS sequence"/>
</dbReference>
<evidence type="ECO:0000313" key="8">
    <source>
        <dbReference type="EMBL" id="MDR5865955.1"/>
    </source>
</evidence>
<dbReference type="InterPro" id="IPR013374">
    <property type="entry name" value="ATPase_typ4_pilus-assembl_PilB"/>
</dbReference>
<reference evidence="8 9" key="1">
    <citation type="submission" date="2023-04" db="EMBL/GenBank/DDBJ databases">
        <title>A long-awaited taxogenomic arrangement of the family Halomonadaceae.</title>
        <authorList>
            <person name="De La Haba R."/>
            <person name="Chuvochina M."/>
            <person name="Wittouck S."/>
            <person name="Arahal D.R."/>
            <person name="Sanchez-Porro C."/>
            <person name="Hugenholtz P."/>
            <person name="Ventosa A."/>
        </authorList>
    </citation>
    <scope>NUCLEOTIDE SEQUENCE [LARGE SCALE GENOMIC DNA]</scope>
    <source>
        <strain evidence="8 9">DSM 23530</strain>
    </source>
</reference>
<dbReference type="InterPro" id="IPR037257">
    <property type="entry name" value="T2SS_E_N_sf"/>
</dbReference>
<dbReference type="Pfam" id="PF00437">
    <property type="entry name" value="T2SSE"/>
    <property type="match status" value="1"/>
</dbReference>
<dbReference type="PANTHER" id="PTHR30258:SF1">
    <property type="entry name" value="PROTEIN TRANSPORT PROTEIN HOFB HOMOLOG"/>
    <property type="match status" value="1"/>
</dbReference>
<accession>A0ABU1FZ57</accession>
<keyword evidence="5" id="KW-0067">ATP-binding</keyword>
<evidence type="ECO:0000256" key="2">
    <source>
        <dbReference type="ARBA" id="ARBA00006611"/>
    </source>
</evidence>
<keyword evidence="3" id="KW-0963">Cytoplasm</keyword>
<evidence type="ECO:0000256" key="6">
    <source>
        <dbReference type="SAM" id="MobiDB-lite"/>
    </source>
</evidence>
<feature type="domain" description="Bacterial type II secretion system protein E" evidence="7">
    <location>
        <begin position="416"/>
        <end position="430"/>
    </location>
</feature>
<dbReference type="NCBIfam" id="TIGR02538">
    <property type="entry name" value="type_IV_pilB"/>
    <property type="match status" value="1"/>
</dbReference>
<comment type="caution">
    <text evidence="8">The sequence shown here is derived from an EMBL/GenBank/DDBJ whole genome shotgun (WGS) entry which is preliminary data.</text>
</comment>
<organism evidence="8 9">
    <name type="scientific">Halomonas koreensis</name>
    <dbReference type="NCBI Taxonomy" id="245385"/>
    <lineage>
        <taxon>Bacteria</taxon>
        <taxon>Pseudomonadati</taxon>
        <taxon>Pseudomonadota</taxon>
        <taxon>Gammaproteobacteria</taxon>
        <taxon>Oceanospirillales</taxon>
        <taxon>Halomonadaceae</taxon>
        <taxon>Halomonas</taxon>
    </lineage>
</organism>
<sequence>MNDYRPPAPEQDATPHAGESPLSGAANRRGMRGLSRRLVAEGHVTEAAATRAEQEAREAEVSLLEHVIDSGIVPARQATLTAAWEYGLPIIDLDALRLESLPDAAEFPDKVLRKLGVLPLTRHGHRLTVAVPYPSTLAQLDELQFATGLTPEGVLAPVDQLGPVLEAYLARTESSMLDELAGVDDAIGELEYDDGATAIDDDQQAVAAAGDDAPIVKFVNKILLDAIRREASDIHFEPYETSYRVRFRIDGILHDVAHPPFAMRTRIAARLKVMARLDISERRLPQDGAIKLRISGTRSIDFRVNSLPTVYGEKIVLRILDPASAQIGIEELGFTAEQRAMYEGVLDHPQGMILVTGPTGSGKTVTLYTGINILNEIERNICTAEDPVEIKVPGVNQVNVLPRIGLDFASALRAFLRQDPDVVMVGEIRDLETAEIAVKASQTGHLVLSTVHTNSAAETLTRLANMGVAPFNIASSVSLIIAQRLARRLCPHCKQPAEIPRETLLAQGFSEDEVERATLFEPVGCKHCTQGFKGRVGIYEVVPISDDMSRLIMTHGNSMDFDAQARQEGHPDLRRSGLLKVMQGVTSLAEVNRVTKD</sequence>
<dbReference type="Gene3D" id="3.30.450.90">
    <property type="match status" value="1"/>
</dbReference>
<dbReference type="SUPFAM" id="SSF52540">
    <property type="entry name" value="P-loop containing nucleoside triphosphate hydrolases"/>
    <property type="match status" value="1"/>
</dbReference>
<feature type="region of interest" description="Disordered" evidence="6">
    <location>
        <begin position="1"/>
        <end position="29"/>
    </location>
</feature>
<proteinExistence type="inferred from homology"/>
<evidence type="ECO:0000256" key="5">
    <source>
        <dbReference type="ARBA" id="ARBA00022840"/>
    </source>
</evidence>
<dbReference type="RefSeq" id="WP_309651553.1">
    <property type="nucleotide sequence ID" value="NZ_JARWAK010000002.1"/>
</dbReference>
<evidence type="ECO:0000256" key="1">
    <source>
        <dbReference type="ARBA" id="ARBA00004496"/>
    </source>
</evidence>
<dbReference type="Gene3D" id="3.40.50.300">
    <property type="entry name" value="P-loop containing nucleotide triphosphate hydrolases"/>
    <property type="match status" value="1"/>
</dbReference>
<gene>
    <name evidence="8" type="primary">pilB</name>
    <name evidence="8" type="ORF">QC818_04015</name>
</gene>
<keyword evidence="9" id="KW-1185">Reference proteome</keyword>
<evidence type="ECO:0000313" key="9">
    <source>
        <dbReference type="Proteomes" id="UP001264519"/>
    </source>
</evidence>
<dbReference type="SUPFAM" id="SSF160246">
    <property type="entry name" value="EspE N-terminal domain-like"/>
    <property type="match status" value="1"/>
</dbReference>
<dbReference type="PROSITE" id="PS00662">
    <property type="entry name" value="T2SP_E"/>
    <property type="match status" value="1"/>
</dbReference>
<keyword evidence="4" id="KW-0547">Nucleotide-binding</keyword>
<dbReference type="CDD" id="cd01129">
    <property type="entry name" value="PulE-GspE-like"/>
    <property type="match status" value="1"/>
</dbReference>